<comment type="caution">
    <text evidence="6">The sequence shown here is derived from an EMBL/GenBank/DDBJ whole genome shotgun (WGS) entry which is preliminary data.</text>
</comment>
<keyword evidence="3" id="KW-1133">Transmembrane helix</keyword>
<comment type="similarity">
    <text evidence="2">Belongs to the peptidase M28 family. M28B subfamily.</text>
</comment>
<accession>A0A152A463</accession>
<evidence type="ECO:0000256" key="4">
    <source>
        <dbReference type="SAM" id="SignalP"/>
    </source>
</evidence>
<dbReference type="Proteomes" id="UP000076078">
    <property type="component" value="Unassembled WGS sequence"/>
</dbReference>
<dbReference type="PANTHER" id="PTHR12147">
    <property type="entry name" value="METALLOPEPTIDASE M28 FAMILY MEMBER"/>
    <property type="match status" value="1"/>
</dbReference>
<evidence type="ECO:0000256" key="3">
    <source>
        <dbReference type="SAM" id="Phobius"/>
    </source>
</evidence>
<organism evidence="6 7">
    <name type="scientific">Tieghemostelium lacteum</name>
    <name type="common">Slime mold</name>
    <name type="synonym">Dictyostelium lacteum</name>
    <dbReference type="NCBI Taxonomy" id="361077"/>
    <lineage>
        <taxon>Eukaryota</taxon>
        <taxon>Amoebozoa</taxon>
        <taxon>Evosea</taxon>
        <taxon>Eumycetozoa</taxon>
        <taxon>Dictyostelia</taxon>
        <taxon>Dictyosteliales</taxon>
        <taxon>Raperosteliaceae</taxon>
        <taxon>Tieghemostelium</taxon>
    </lineage>
</organism>
<dbReference type="InParanoid" id="A0A152A463"/>
<evidence type="ECO:0000259" key="5">
    <source>
        <dbReference type="Pfam" id="PF04389"/>
    </source>
</evidence>
<dbReference type="PANTHER" id="PTHR12147:SF26">
    <property type="entry name" value="PEPTIDASE M28 DOMAIN-CONTAINING PROTEIN"/>
    <property type="match status" value="1"/>
</dbReference>
<dbReference type="AlphaFoldDB" id="A0A152A463"/>
<feature type="transmembrane region" description="Helical" evidence="3">
    <location>
        <begin position="586"/>
        <end position="605"/>
    </location>
</feature>
<proteinExistence type="inferred from homology"/>
<reference evidence="6 7" key="1">
    <citation type="submission" date="2015-12" db="EMBL/GenBank/DDBJ databases">
        <title>Dictyostelia acquired genes for synthesis and detection of signals that induce cell-type specialization by lateral gene transfer from prokaryotes.</title>
        <authorList>
            <person name="Gloeckner G."/>
            <person name="Schaap P."/>
        </authorList>
    </citation>
    <scope>NUCLEOTIDE SEQUENCE [LARGE SCALE GENOMIC DNA]</scope>
    <source>
        <strain evidence="6 7">TK</strain>
    </source>
</reference>
<dbReference type="SUPFAM" id="SSF53187">
    <property type="entry name" value="Zn-dependent exopeptidases"/>
    <property type="match status" value="1"/>
</dbReference>
<comment type="cofactor">
    <cofactor evidence="1">
        <name>Zn(2+)</name>
        <dbReference type="ChEBI" id="CHEBI:29105"/>
    </cofactor>
</comment>
<feature type="transmembrane region" description="Helical" evidence="3">
    <location>
        <begin position="549"/>
        <end position="566"/>
    </location>
</feature>
<gene>
    <name evidence="6" type="ORF">DLAC_02125</name>
</gene>
<dbReference type="GO" id="GO:0006508">
    <property type="term" value="P:proteolysis"/>
    <property type="evidence" value="ECO:0007669"/>
    <property type="project" value="InterPro"/>
</dbReference>
<dbReference type="EMBL" id="LODT01000011">
    <property type="protein sequence ID" value="KYR01038.1"/>
    <property type="molecule type" value="Genomic_DNA"/>
</dbReference>
<keyword evidence="3" id="KW-0812">Transmembrane</keyword>
<sequence>MNSRFIILVILFISVFSLSRYINEYNIKHYEKSELFEVDIQNVLGHVRKLIDIGNSNEVFEDSRITAREYIRDYLFNNSIPKENVIYNRFEWSDRKADGKLITTTTWTGINIIAWTNSTPVDDQRIRVIGAHYDTLHWGINKTSGAHGNLAAVGMMMETIIEIYKYQQQSSESNQTPYMFVFFDQTEPGSLGSKSFVDYHQIAKNPKKFAYYIDLNAIGYKDSLGAIIQTYPYEHKQQTLFSPVWLVNQMVQSGYQVTEQGIQVGYAHIPGSLIYQAHRYHLHSIPYLSDDGPFTWSGVDSLLLTDLDVFYSTNPDHRQISDQIQNLDPDQLKMVSDMLINFLVSTNSEESIQPNSNTIELSKISNSTLMRFLLHQFENLFDLLFPARKQYLFIGPIALHYFELLSISYLLITIIYYYSFIKYRDINTSIQNALESKSKSKFDDDLLNYQKKHNRGEGNMGSNGSLNSDEVTSDTYLADESDNTPSSAIKNGNSNIKIPFFVGINGHRILFFHLFLLTMTALVDTVYTFELLAISFLGMFAITYEKMNVNVFLGIISSVLSISFVYQDIQQISTLGRKGPNSYQRSISILLLVYILHSLLIAFYGHHYSKKREYQLSLKAKKD</sequence>
<dbReference type="GO" id="GO:0008235">
    <property type="term" value="F:metalloexopeptidase activity"/>
    <property type="evidence" value="ECO:0007669"/>
    <property type="project" value="InterPro"/>
</dbReference>
<keyword evidence="4" id="KW-0732">Signal</keyword>
<protein>
    <recommendedName>
        <fullName evidence="5">Peptidase M28 domain-containing protein</fullName>
    </recommendedName>
</protein>
<keyword evidence="7" id="KW-1185">Reference proteome</keyword>
<dbReference type="InterPro" id="IPR045175">
    <property type="entry name" value="M28_fam"/>
</dbReference>
<feature type="chain" id="PRO_5007593690" description="Peptidase M28 domain-containing protein" evidence="4">
    <location>
        <begin position="20"/>
        <end position="623"/>
    </location>
</feature>
<dbReference type="Gene3D" id="3.40.630.10">
    <property type="entry name" value="Zn peptidases"/>
    <property type="match status" value="1"/>
</dbReference>
<name>A0A152A463_TIELA</name>
<evidence type="ECO:0000313" key="7">
    <source>
        <dbReference type="Proteomes" id="UP000076078"/>
    </source>
</evidence>
<dbReference type="OrthoDB" id="2214at2759"/>
<feature type="transmembrane region" description="Helical" evidence="3">
    <location>
        <begin position="398"/>
        <end position="418"/>
    </location>
</feature>
<evidence type="ECO:0000313" key="6">
    <source>
        <dbReference type="EMBL" id="KYR01038.1"/>
    </source>
</evidence>
<evidence type="ECO:0000256" key="2">
    <source>
        <dbReference type="ARBA" id="ARBA00005634"/>
    </source>
</evidence>
<evidence type="ECO:0000256" key="1">
    <source>
        <dbReference type="ARBA" id="ARBA00001947"/>
    </source>
</evidence>
<dbReference type="InterPro" id="IPR007484">
    <property type="entry name" value="Peptidase_M28"/>
</dbReference>
<feature type="signal peptide" evidence="4">
    <location>
        <begin position="1"/>
        <end position="19"/>
    </location>
</feature>
<feature type="domain" description="Peptidase M28" evidence="5">
    <location>
        <begin position="111"/>
        <end position="342"/>
    </location>
</feature>
<keyword evidence="3" id="KW-0472">Membrane</keyword>
<dbReference type="Pfam" id="PF04389">
    <property type="entry name" value="Peptidase_M28"/>
    <property type="match status" value="1"/>
</dbReference>
<dbReference type="OMA" id="CDANIFQ"/>